<evidence type="ECO:0000313" key="3">
    <source>
        <dbReference type="EMBL" id="KAJ5494205.1"/>
    </source>
</evidence>
<dbReference type="OrthoDB" id="654211at2759"/>
<dbReference type="SUPFAM" id="SSF57667">
    <property type="entry name" value="beta-beta-alpha zinc fingers"/>
    <property type="match status" value="1"/>
</dbReference>
<sequence>MPGSSFDSMDHLSLIRQHEQSNEGFFQDSFAIQSSSSIVTEPFMFSMDCLLYDPSMPTQHYPAPGPSFTTSSSIHPANLNYLSQTLTRHLSPQRNNVTESLDVNHLSPSQSTVCMPSTASIQKAPAPNGNHIDIIQKDLISGRSQVTKQGDCNTFQCHWTDCKYRGMFSRKNVLMRHIKTQHVTPRSFDCPRCARSFGRKDNMREHMGRVHWEH</sequence>
<comment type="caution">
    <text evidence="3">The sequence shown here is derived from an EMBL/GenBank/DDBJ whole genome shotgun (WGS) entry which is preliminary data.</text>
</comment>
<feature type="domain" description="C2H2-type" evidence="2">
    <location>
        <begin position="188"/>
        <end position="214"/>
    </location>
</feature>
<accession>A0A9W9XKC9</accession>
<protein>
    <recommendedName>
        <fullName evidence="2">C2H2-type domain-containing protein</fullName>
    </recommendedName>
</protein>
<dbReference type="PROSITE" id="PS00028">
    <property type="entry name" value="ZINC_FINGER_C2H2_1"/>
    <property type="match status" value="1"/>
</dbReference>
<dbReference type="Gene3D" id="3.30.160.60">
    <property type="entry name" value="Classic Zinc Finger"/>
    <property type="match status" value="2"/>
</dbReference>
<dbReference type="InterPro" id="IPR013087">
    <property type="entry name" value="Znf_C2H2_type"/>
</dbReference>
<keyword evidence="4" id="KW-1185">Reference proteome</keyword>
<evidence type="ECO:0000259" key="2">
    <source>
        <dbReference type="PROSITE" id="PS50157"/>
    </source>
</evidence>
<proteinExistence type="predicted"/>
<reference evidence="3" key="2">
    <citation type="journal article" date="2023" name="IMA Fungus">
        <title>Comparative genomic study of the Penicillium genus elucidates a diverse pangenome and 15 lateral gene transfer events.</title>
        <authorList>
            <person name="Petersen C."/>
            <person name="Sorensen T."/>
            <person name="Nielsen M.R."/>
            <person name="Sondergaard T.E."/>
            <person name="Sorensen J.L."/>
            <person name="Fitzpatrick D.A."/>
            <person name="Frisvad J.C."/>
            <person name="Nielsen K.L."/>
        </authorList>
    </citation>
    <scope>NUCLEOTIDE SEQUENCE</scope>
    <source>
        <strain evidence="3">IBT 29495</strain>
    </source>
</reference>
<dbReference type="AlphaFoldDB" id="A0A9W9XKC9"/>
<gene>
    <name evidence="3" type="ORF">N7463_010292</name>
</gene>
<reference evidence="3" key="1">
    <citation type="submission" date="2022-12" db="EMBL/GenBank/DDBJ databases">
        <authorList>
            <person name="Petersen C."/>
        </authorList>
    </citation>
    <scope>NUCLEOTIDE SEQUENCE</scope>
    <source>
        <strain evidence="3">IBT 29495</strain>
    </source>
</reference>
<keyword evidence="1" id="KW-0862">Zinc</keyword>
<dbReference type="Proteomes" id="UP001149954">
    <property type="component" value="Unassembled WGS sequence"/>
</dbReference>
<keyword evidence="1" id="KW-0479">Metal-binding</keyword>
<dbReference type="EMBL" id="JAPWDS010000006">
    <property type="protein sequence ID" value="KAJ5494205.1"/>
    <property type="molecule type" value="Genomic_DNA"/>
</dbReference>
<dbReference type="GO" id="GO:0008270">
    <property type="term" value="F:zinc ion binding"/>
    <property type="evidence" value="ECO:0007669"/>
    <property type="project" value="UniProtKB-KW"/>
</dbReference>
<organism evidence="3 4">
    <name type="scientific">Penicillium fimorum</name>
    <dbReference type="NCBI Taxonomy" id="1882269"/>
    <lineage>
        <taxon>Eukaryota</taxon>
        <taxon>Fungi</taxon>
        <taxon>Dikarya</taxon>
        <taxon>Ascomycota</taxon>
        <taxon>Pezizomycotina</taxon>
        <taxon>Eurotiomycetes</taxon>
        <taxon>Eurotiomycetidae</taxon>
        <taxon>Eurotiales</taxon>
        <taxon>Aspergillaceae</taxon>
        <taxon>Penicillium</taxon>
    </lineage>
</organism>
<dbReference type="PROSITE" id="PS50157">
    <property type="entry name" value="ZINC_FINGER_C2H2_2"/>
    <property type="match status" value="1"/>
</dbReference>
<keyword evidence="1" id="KW-0863">Zinc-finger</keyword>
<evidence type="ECO:0000313" key="4">
    <source>
        <dbReference type="Proteomes" id="UP001149954"/>
    </source>
</evidence>
<dbReference type="InterPro" id="IPR036236">
    <property type="entry name" value="Znf_C2H2_sf"/>
</dbReference>
<evidence type="ECO:0000256" key="1">
    <source>
        <dbReference type="PROSITE-ProRule" id="PRU00042"/>
    </source>
</evidence>
<dbReference type="SMART" id="SM00355">
    <property type="entry name" value="ZnF_C2H2"/>
    <property type="match status" value="2"/>
</dbReference>
<name>A0A9W9XKC9_9EURO</name>